<evidence type="ECO:0000256" key="1">
    <source>
        <dbReference type="ARBA" id="ARBA00006717"/>
    </source>
</evidence>
<evidence type="ECO:0000256" key="3">
    <source>
        <dbReference type="ARBA" id="ARBA00023152"/>
    </source>
</evidence>
<feature type="active site" description="Proton donor/acceptor" evidence="5">
    <location>
        <position position="148"/>
    </location>
</feature>
<dbReference type="GO" id="GO:0006096">
    <property type="term" value="P:glycolytic process"/>
    <property type="evidence" value="ECO:0007669"/>
    <property type="project" value="UniProtKB-KW"/>
</dbReference>
<feature type="site" description="Transition state stabilizer" evidence="7">
    <location>
        <position position="216"/>
    </location>
</feature>
<dbReference type="InterPro" id="IPR013078">
    <property type="entry name" value="His_Pase_superF_clade-1"/>
</dbReference>
<dbReference type="CDD" id="cd07067">
    <property type="entry name" value="HP_PGM_like"/>
    <property type="match status" value="1"/>
</dbReference>
<feature type="binding site" evidence="6">
    <location>
        <begin position="173"/>
        <end position="174"/>
    </location>
    <ligand>
        <name>substrate</name>
    </ligand>
</feature>
<name>A0A955E1R4_UNCKA</name>
<protein>
    <recommendedName>
        <fullName evidence="2">phosphoglycerate mutase (2,3-diphosphoglycerate-dependent)</fullName>
        <ecNumber evidence="2">5.4.2.11</ecNumber>
    </recommendedName>
</protein>
<organism evidence="8 9">
    <name type="scientific">candidate division WWE3 bacterium</name>
    <dbReference type="NCBI Taxonomy" id="2053526"/>
    <lineage>
        <taxon>Bacteria</taxon>
        <taxon>Katanobacteria</taxon>
    </lineage>
</organism>
<dbReference type="SMART" id="SM00855">
    <property type="entry name" value="PGAM"/>
    <property type="match status" value="1"/>
</dbReference>
<dbReference type="SUPFAM" id="SSF53254">
    <property type="entry name" value="Phosphoglycerate mutase-like"/>
    <property type="match status" value="1"/>
</dbReference>
<dbReference type="Proteomes" id="UP000714817">
    <property type="component" value="Unassembled WGS sequence"/>
</dbReference>
<evidence type="ECO:0000313" key="9">
    <source>
        <dbReference type="Proteomes" id="UP000714817"/>
    </source>
</evidence>
<evidence type="ECO:0000313" key="8">
    <source>
        <dbReference type="EMBL" id="MCA9301928.1"/>
    </source>
</evidence>
<feature type="binding site" evidence="6">
    <location>
        <begin position="217"/>
        <end position="218"/>
    </location>
    <ligand>
        <name>substrate</name>
    </ligand>
</feature>
<dbReference type="InterPro" id="IPR005952">
    <property type="entry name" value="Phosphogly_mut1"/>
</dbReference>
<dbReference type="InterPro" id="IPR029033">
    <property type="entry name" value="His_PPase_superfam"/>
</dbReference>
<sequence>MSVTAPQTMSLVSHDQNLTPKQKTEDLMLELIENFGKDEVEEAVKYLHYRNPTPLPKNEKKGKPILYVFRHGETSDNFNMLFSGWRDVNITEKGKKQALALANKLAKKDIDMLICSDQIRSIETMKLAMSKNTKGKNLEIIKEPRIKERRYGDWEGQSKLKMLLTHPESKEQRRDFDFVPPNGESMAMVEGRVLAFLREILPLMRKHNVNVALSCHGNSIRAIRKKYEGLTNEQAAHIETILGEDYAAYYVG</sequence>
<feature type="binding site" evidence="6">
    <location>
        <position position="159"/>
    </location>
    <ligand>
        <name>substrate</name>
    </ligand>
</feature>
<comment type="similarity">
    <text evidence="1">Belongs to the phosphoglycerate mutase family. BPG-dependent PGAM subfamily.</text>
</comment>
<feature type="binding site" evidence="6">
    <location>
        <begin position="148"/>
        <end position="151"/>
    </location>
    <ligand>
        <name>substrate</name>
    </ligand>
</feature>
<dbReference type="EC" id="5.4.2.11" evidence="2"/>
<accession>A0A955E1R4</accession>
<evidence type="ECO:0000256" key="2">
    <source>
        <dbReference type="ARBA" id="ARBA00012028"/>
    </source>
</evidence>
<dbReference type="GO" id="GO:0004619">
    <property type="term" value="F:phosphoglycerate mutase activity"/>
    <property type="evidence" value="ECO:0007669"/>
    <property type="project" value="UniProtKB-EC"/>
</dbReference>
<dbReference type="Gene3D" id="3.40.50.1240">
    <property type="entry name" value="Phosphoglycerate mutase-like"/>
    <property type="match status" value="1"/>
</dbReference>
<evidence type="ECO:0000256" key="4">
    <source>
        <dbReference type="ARBA" id="ARBA00023235"/>
    </source>
</evidence>
<feature type="binding site" evidence="6">
    <location>
        <position position="120"/>
    </location>
    <ligand>
        <name>substrate</name>
    </ligand>
</feature>
<dbReference type="AlphaFoldDB" id="A0A955E1R4"/>
<feature type="active site" description="Tele-phosphohistidine intermediate" evidence="5">
    <location>
        <position position="71"/>
    </location>
</feature>
<dbReference type="Pfam" id="PF00300">
    <property type="entry name" value="His_Phos_1"/>
    <property type="match status" value="1"/>
</dbReference>
<feature type="binding site" evidence="6">
    <location>
        <begin position="70"/>
        <end position="77"/>
    </location>
    <ligand>
        <name>substrate</name>
    </ligand>
</feature>
<dbReference type="EMBL" id="JAGQNY010000003">
    <property type="protein sequence ID" value="MCA9301928.1"/>
    <property type="molecule type" value="Genomic_DNA"/>
</dbReference>
<dbReference type="PANTHER" id="PTHR11931">
    <property type="entry name" value="PHOSPHOGLYCERATE MUTASE"/>
    <property type="match status" value="1"/>
</dbReference>
<keyword evidence="3" id="KW-0324">Glycolysis</keyword>
<evidence type="ECO:0000256" key="7">
    <source>
        <dbReference type="PIRSR" id="PIRSR613078-3"/>
    </source>
</evidence>
<evidence type="ECO:0000256" key="5">
    <source>
        <dbReference type="PIRSR" id="PIRSR613078-1"/>
    </source>
</evidence>
<reference evidence="8" key="1">
    <citation type="submission" date="2020-04" db="EMBL/GenBank/DDBJ databases">
        <authorList>
            <person name="Zhang T."/>
        </authorList>
    </citation>
    <scope>NUCLEOTIDE SEQUENCE</scope>
    <source>
        <strain evidence="8">HKST-UBA80</strain>
    </source>
</reference>
<dbReference type="PROSITE" id="PS00175">
    <property type="entry name" value="PG_MUTASE"/>
    <property type="match status" value="1"/>
</dbReference>
<proteinExistence type="inferred from homology"/>
<gene>
    <name evidence="8" type="ORF">KDA10_00990</name>
</gene>
<reference evidence="8" key="2">
    <citation type="journal article" date="2021" name="Microbiome">
        <title>Successional dynamics and alternative stable states in a saline activated sludge microbial community over 9 years.</title>
        <authorList>
            <person name="Wang Y."/>
            <person name="Ye J."/>
            <person name="Ju F."/>
            <person name="Liu L."/>
            <person name="Boyd J.A."/>
            <person name="Deng Y."/>
            <person name="Parks D.H."/>
            <person name="Jiang X."/>
            <person name="Yin X."/>
            <person name="Woodcroft B.J."/>
            <person name="Tyson G.W."/>
            <person name="Hugenholtz P."/>
            <person name="Polz M.F."/>
            <person name="Zhang T."/>
        </authorList>
    </citation>
    <scope>NUCLEOTIDE SEQUENCE</scope>
    <source>
        <strain evidence="8">HKST-UBA80</strain>
    </source>
</reference>
<evidence type="ECO:0000256" key="6">
    <source>
        <dbReference type="PIRSR" id="PIRSR613078-2"/>
    </source>
</evidence>
<keyword evidence="4" id="KW-0413">Isomerase</keyword>
<dbReference type="InterPro" id="IPR001345">
    <property type="entry name" value="PG/BPGM_mutase_AS"/>
</dbReference>
<comment type="caution">
    <text evidence="8">The sequence shown here is derived from an EMBL/GenBank/DDBJ whole genome shotgun (WGS) entry which is preliminary data.</text>
</comment>